<comment type="caution">
    <text evidence="3">The sequence shown here is derived from an EMBL/GenBank/DDBJ whole genome shotgun (WGS) entry which is preliminary data.</text>
</comment>
<evidence type="ECO:0000313" key="4">
    <source>
        <dbReference type="Proteomes" id="UP001165279"/>
    </source>
</evidence>
<accession>A0ABS9P2E8</accession>
<name>A0ABS9P2E8_9RHOB</name>
<proteinExistence type="predicted"/>
<feature type="compositionally biased region" description="Basic residues" evidence="1">
    <location>
        <begin position="1"/>
        <end position="10"/>
    </location>
</feature>
<feature type="compositionally biased region" description="Basic residues" evidence="1">
    <location>
        <begin position="39"/>
        <end position="49"/>
    </location>
</feature>
<gene>
    <name evidence="3" type="ORF">MB818_20885</name>
</gene>
<protein>
    <submittedName>
        <fullName evidence="3">DUF5681 domain-containing protein</fullName>
    </submittedName>
</protein>
<evidence type="ECO:0000259" key="2">
    <source>
        <dbReference type="Pfam" id="PF18932"/>
    </source>
</evidence>
<organism evidence="3 4">
    <name type="scientific">Ruegeria alba</name>
    <dbReference type="NCBI Taxonomy" id="2916756"/>
    <lineage>
        <taxon>Bacteria</taxon>
        <taxon>Pseudomonadati</taxon>
        <taxon>Pseudomonadota</taxon>
        <taxon>Alphaproteobacteria</taxon>
        <taxon>Rhodobacterales</taxon>
        <taxon>Roseobacteraceae</taxon>
        <taxon>Ruegeria</taxon>
    </lineage>
</organism>
<dbReference type="RefSeq" id="WP_234216324.1">
    <property type="nucleotide sequence ID" value="NZ_JAKOEM010000033.1"/>
</dbReference>
<keyword evidence="4" id="KW-1185">Reference proteome</keyword>
<dbReference type="Proteomes" id="UP001165279">
    <property type="component" value="Unassembled WGS sequence"/>
</dbReference>
<dbReference type="InterPro" id="IPR043736">
    <property type="entry name" value="DUF5681"/>
</dbReference>
<evidence type="ECO:0000313" key="3">
    <source>
        <dbReference type="EMBL" id="MCG6560667.1"/>
    </source>
</evidence>
<dbReference type="Pfam" id="PF18932">
    <property type="entry name" value="DUF5681"/>
    <property type="match status" value="1"/>
</dbReference>
<feature type="region of interest" description="Disordered" evidence="1">
    <location>
        <begin position="1"/>
        <end position="54"/>
    </location>
</feature>
<dbReference type="EMBL" id="JAKOEM010000033">
    <property type="protein sequence ID" value="MCG6560667.1"/>
    <property type="molecule type" value="Genomic_DNA"/>
</dbReference>
<reference evidence="3" key="1">
    <citation type="submission" date="2022-02" db="EMBL/GenBank/DDBJ databases">
        <title>The genome sequence of Ruegeria sp. 1NDH52C.</title>
        <authorList>
            <person name="Du J."/>
        </authorList>
    </citation>
    <scope>NUCLEOTIDE SEQUENCE</scope>
    <source>
        <strain evidence="3">1NDH52C</strain>
    </source>
</reference>
<sequence>MSVGKNKRTLVGRTGYDVGYGKPPKDTRFKPGQSGNPKGRPRGSKNKRPGLHEERMKDIILDEAYRDITINEGHRRVTIPMAQAVMRSIAVNAAKGQHRAQRLFAELLASVESSRKILHDQWLDTAITYKVEWEKELRRREQLGITDLPEPLPHPDHVKIDMIEGTARVVGPATKEEKAEYDWLVERRGMFEDELQYLQAQRANATDTCQVNKLDEEIRRVRRILETIDAKLPD</sequence>
<evidence type="ECO:0000256" key="1">
    <source>
        <dbReference type="SAM" id="MobiDB-lite"/>
    </source>
</evidence>
<feature type="domain" description="DUF5681" evidence="2">
    <location>
        <begin position="25"/>
        <end position="109"/>
    </location>
</feature>